<gene>
    <name evidence="1" type="ORF">AVEN_99039_1</name>
</gene>
<comment type="caution">
    <text evidence="1">The sequence shown here is derived from an EMBL/GenBank/DDBJ whole genome shotgun (WGS) entry which is preliminary data.</text>
</comment>
<dbReference type="EMBL" id="BGPR01017070">
    <property type="protein sequence ID" value="GBN75021.1"/>
    <property type="molecule type" value="Genomic_DNA"/>
</dbReference>
<keyword evidence="2" id="KW-1185">Reference proteome</keyword>
<reference evidence="1 2" key="1">
    <citation type="journal article" date="2019" name="Sci. Rep.">
        <title>Orb-weaving spider Araneus ventricosus genome elucidates the spidroin gene catalogue.</title>
        <authorList>
            <person name="Kono N."/>
            <person name="Nakamura H."/>
            <person name="Ohtoshi R."/>
            <person name="Moran D.A.P."/>
            <person name="Shinohara A."/>
            <person name="Yoshida Y."/>
            <person name="Fujiwara M."/>
            <person name="Mori M."/>
            <person name="Tomita M."/>
            <person name="Arakawa K."/>
        </authorList>
    </citation>
    <scope>NUCLEOTIDE SEQUENCE [LARGE SCALE GENOMIC DNA]</scope>
</reference>
<evidence type="ECO:0000313" key="2">
    <source>
        <dbReference type="Proteomes" id="UP000499080"/>
    </source>
</evidence>
<protein>
    <submittedName>
        <fullName evidence="1">Uncharacterized protein</fullName>
    </submittedName>
</protein>
<dbReference type="Proteomes" id="UP000499080">
    <property type="component" value="Unassembled WGS sequence"/>
</dbReference>
<name>A0A4Y2RHB5_ARAVE</name>
<sequence>MDWKWWNAKELKTPCADSNLGPRCEGIGKTKDLPTLGPRIETKNETRNPPCGGGGCNCPVAKPGRVGLVVRSWLRGRRFSGSKPISLKIRRVWGLLRVKSYIVAKHPPAGVVRKFGEKDASSGVVLVTGLRFKVTRVRPKTALVLLQNGTLI</sequence>
<evidence type="ECO:0000313" key="1">
    <source>
        <dbReference type="EMBL" id="GBN75021.1"/>
    </source>
</evidence>
<organism evidence="1 2">
    <name type="scientific">Araneus ventricosus</name>
    <name type="common">Orbweaver spider</name>
    <name type="synonym">Epeira ventricosa</name>
    <dbReference type="NCBI Taxonomy" id="182803"/>
    <lineage>
        <taxon>Eukaryota</taxon>
        <taxon>Metazoa</taxon>
        <taxon>Ecdysozoa</taxon>
        <taxon>Arthropoda</taxon>
        <taxon>Chelicerata</taxon>
        <taxon>Arachnida</taxon>
        <taxon>Araneae</taxon>
        <taxon>Araneomorphae</taxon>
        <taxon>Entelegynae</taxon>
        <taxon>Araneoidea</taxon>
        <taxon>Araneidae</taxon>
        <taxon>Araneus</taxon>
    </lineage>
</organism>
<proteinExistence type="predicted"/>
<dbReference type="AlphaFoldDB" id="A0A4Y2RHB5"/>
<accession>A0A4Y2RHB5</accession>